<dbReference type="PANTHER" id="PTHR11567">
    <property type="entry name" value="ACID PHOSPHATASE-RELATED"/>
    <property type="match status" value="1"/>
</dbReference>
<evidence type="ECO:0000256" key="6">
    <source>
        <dbReference type="ARBA" id="ARBA00023157"/>
    </source>
</evidence>
<organism evidence="10 11">
    <name type="scientific">Pristionchus pacificus</name>
    <name type="common">Parasitic nematode worm</name>
    <dbReference type="NCBI Taxonomy" id="54126"/>
    <lineage>
        <taxon>Eukaryota</taxon>
        <taxon>Metazoa</taxon>
        <taxon>Ecdysozoa</taxon>
        <taxon>Nematoda</taxon>
        <taxon>Chromadorea</taxon>
        <taxon>Rhabditida</taxon>
        <taxon>Rhabditina</taxon>
        <taxon>Diplogasteromorpha</taxon>
        <taxon>Diplogasteroidea</taxon>
        <taxon>Neodiplogasteridae</taxon>
        <taxon>Pristionchus</taxon>
    </lineage>
</organism>
<evidence type="ECO:0000256" key="9">
    <source>
        <dbReference type="SAM" id="SignalP"/>
    </source>
</evidence>
<comment type="catalytic activity">
    <reaction evidence="1">
        <text>a phosphate monoester + H2O = an alcohol + phosphate</text>
        <dbReference type="Rhea" id="RHEA:15017"/>
        <dbReference type="ChEBI" id="CHEBI:15377"/>
        <dbReference type="ChEBI" id="CHEBI:30879"/>
        <dbReference type="ChEBI" id="CHEBI:43474"/>
        <dbReference type="ChEBI" id="CHEBI:67140"/>
        <dbReference type="EC" id="3.1.3.2"/>
    </reaction>
</comment>
<dbReference type="SUPFAM" id="SSF53254">
    <property type="entry name" value="Phosphoglycerate mutase-like"/>
    <property type="match status" value="2"/>
</dbReference>
<evidence type="ECO:0000256" key="7">
    <source>
        <dbReference type="ARBA" id="ARBA00023180"/>
    </source>
</evidence>
<keyword evidence="11" id="KW-1185">Reference proteome</keyword>
<accession>A0A8R1YB46</accession>
<dbReference type="GO" id="GO:0016791">
    <property type="term" value="F:phosphatase activity"/>
    <property type="evidence" value="ECO:0000318"/>
    <property type="project" value="GO_Central"/>
</dbReference>
<proteinExistence type="inferred from homology"/>
<dbReference type="Proteomes" id="UP000005239">
    <property type="component" value="Unassembled WGS sequence"/>
</dbReference>
<dbReference type="EnsemblMetazoa" id="PPA11054.1">
    <property type="protein sequence ID" value="PPA11054.1"/>
    <property type="gene ID" value="WBGene00100608"/>
</dbReference>
<sequence>MRLLLVVLIFHSLRADDSKLLSVQMIIRHAERAPIAQFSSEAAAKFFPRGLGGISDVGIEHSAELGRQFRQRYRTMELIKSNTKEEEMYIRSSPVTRSLVSAASFSYTFLGRPANTSIPIIHTTRNEKEETVLTVADSYSFRCKVNAKYRIKDRACSMDPLMKKIVNSYPDCASFEYNLINAAIAELPHPGVKIDERLRKCASDQGSRLKFEVLIINPGIGKLFSLRRMRESVGQMLAIISRNIDSAVNNVADKRIKIYYTHDSITLALARALGILSTFNGYTPDYSAAIVIETWRSKAGRVTIKVILKNGVQSGFKDLTNFDITNFNRQISPFVEKDRRKVQWDEGLTEVLAKYRIKDQTCSTLYCKITLPLVHYFQNLLKKKIIRSYPSFDYNLINAAIAELDHPGVKIDERLRKCVRSQGKQIKYWVLSIMPDVGKEFNLRRVRETVGQLIAIVSRNIDTARALNFHHDYTILALAEGLGVIYAFNERAPEFSAAIVIETWRSKEGRVAIKIILKNGVENVFKEVAQFELSNFIHHITPFIEKNPRTVQWDEVLTENPTANDCMGNSVAREDRALSPLSAWGDRYEDYANGRYDIPSPPPQRAAATKIVDRSQVSTRRRDSLELARLDAERRTNSAQSLQPAETKKKKKKTKANAAIAAPHPIDPSSDLPSSYALNPYPHDPPIQTPVHPDAFGLEAPVPGLLPRRKKTVAAATVQPTAFEGRKPWSAPTLPPPPDEHSEVLLEAVPIRKSKSLTEPVPTPLAVPVVQPRRTDAVRVGKVLNPPVNPARFISLEKGMRRSSSVPRTTSSEQLMKPPPKRTQSDTGDDSGIILRLSRQHSEAADKLQRATGNIGSAWKSKQGVPVNYRTLPYPT</sequence>
<dbReference type="GO" id="GO:0003993">
    <property type="term" value="F:acid phosphatase activity"/>
    <property type="evidence" value="ECO:0007669"/>
    <property type="project" value="UniProtKB-EC"/>
</dbReference>
<evidence type="ECO:0000256" key="1">
    <source>
        <dbReference type="ARBA" id="ARBA00000032"/>
    </source>
</evidence>
<feature type="compositionally biased region" description="Low complexity" evidence="8">
    <location>
        <begin position="802"/>
        <end position="812"/>
    </location>
</feature>
<dbReference type="CDD" id="cd07061">
    <property type="entry name" value="HP_HAP_like"/>
    <property type="match status" value="1"/>
</dbReference>
<evidence type="ECO:0000256" key="4">
    <source>
        <dbReference type="ARBA" id="ARBA00022729"/>
    </source>
</evidence>
<dbReference type="AlphaFoldDB" id="A0A2A6BMX5"/>
<feature type="region of interest" description="Disordered" evidence="8">
    <location>
        <begin position="594"/>
        <end position="672"/>
    </location>
</feature>
<dbReference type="Gene3D" id="3.40.50.1240">
    <property type="entry name" value="Phosphoglycerate mutase-like"/>
    <property type="match status" value="2"/>
</dbReference>
<dbReference type="InterPro" id="IPR029033">
    <property type="entry name" value="His_PPase_superfam"/>
</dbReference>
<accession>A0A2A6BMX5</accession>
<keyword evidence="7" id="KW-0325">Glycoprotein</keyword>
<reference evidence="11" key="1">
    <citation type="journal article" date="2008" name="Nat. Genet.">
        <title>The Pristionchus pacificus genome provides a unique perspective on nematode lifestyle and parasitism.</title>
        <authorList>
            <person name="Dieterich C."/>
            <person name="Clifton S.W."/>
            <person name="Schuster L.N."/>
            <person name="Chinwalla A."/>
            <person name="Delehaunty K."/>
            <person name="Dinkelacker I."/>
            <person name="Fulton L."/>
            <person name="Fulton R."/>
            <person name="Godfrey J."/>
            <person name="Minx P."/>
            <person name="Mitreva M."/>
            <person name="Roeseler W."/>
            <person name="Tian H."/>
            <person name="Witte H."/>
            <person name="Yang S.P."/>
            <person name="Wilson R.K."/>
            <person name="Sommer R.J."/>
        </authorList>
    </citation>
    <scope>NUCLEOTIDE SEQUENCE [LARGE SCALE GENOMIC DNA]</scope>
    <source>
        <strain evidence="11">PS312</strain>
    </source>
</reference>
<feature type="region of interest" description="Disordered" evidence="8">
    <location>
        <begin position="797"/>
        <end position="831"/>
    </location>
</feature>
<evidence type="ECO:0000256" key="2">
    <source>
        <dbReference type="ARBA" id="ARBA00005375"/>
    </source>
</evidence>
<dbReference type="EC" id="3.1.3.2" evidence="3"/>
<keyword evidence="6" id="KW-1015">Disulfide bond</keyword>
<gene>
    <name evidence="10" type="primary">WBGene00100608</name>
</gene>
<dbReference type="PANTHER" id="PTHR11567:SF211">
    <property type="entry name" value="PROSTATIC ACID PHOSPHATASE"/>
    <property type="match status" value="1"/>
</dbReference>
<keyword evidence="4 9" id="KW-0732">Signal</keyword>
<evidence type="ECO:0000256" key="3">
    <source>
        <dbReference type="ARBA" id="ARBA00012646"/>
    </source>
</evidence>
<dbReference type="OrthoDB" id="10257284at2759"/>
<dbReference type="InterPro" id="IPR000560">
    <property type="entry name" value="His_Pase_clade-2"/>
</dbReference>
<comment type="similarity">
    <text evidence="2">Belongs to the histidine acid phosphatase family.</text>
</comment>
<feature type="chain" id="PRO_5043456035" description="acid phosphatase" evidence="9">
    <location>
        <begin position="16"/>
        <end position="876"/>
    </location>
</feature>
<dbReference type="InterPro" id="IPR050645">
    <property type="entry name" value="Histidine_acid_phosphatase"/>
</dbReference>
<evidence type="ECO:0000313" key="11">
    <source>
        <dbReference type="Proteomes" id="UP000005239"/>
    </source>
</evidence>
<reference evidence="10" key="2">
    <citation type="submission" date="2022-06" db="UniProtKB">
        <authorList>
            <consortium name="EnsemblMetazoa"/>
        </authorList>
    </citation>
    <scope>IDENTIFICATION</scope>
    <source>
        <strain evidence="10">PS312</strain>
    </source>
</reference>
<feature type="compositionally biased region" description="Basic and acidic residues" evidence="8">
    <location>
        <begin position="620"/>
        <end position="636"/>
    </location>
</feature>
<keyword evidence="5" id="KW-0378">Hydrolase</keyword>
<dbReference type="Pfam" id="PF00328">
    <property type="entry name" value="His_Phos_2"/>
    <property type="match status" value="1"/>
</dbReference>
<feature type="signal peptide" evidence="9">
    <location>
        <begin position="1"/>
        <end position="15"/>
    </location>
</feature>
<evidence type="ECO:0000256" key="8">
    <source>
        <dbReference type="SAM" id="MobiDB-lite"/>
    </source>
</evidence>
<evidence type="ECO:0000256" key="5">
    <source>
        <dbReference type="ARBA" id="ARBA00022801"/>
    </source>
</evidence>
<protein>
    <recommendedName>
        <fullName evidence="3">acid phosphatase</fullName>
        <ecNumber evidence="3">3.1.3.2</ecNumber>
    </recommendedName>
</protein>
<name>A0A2A6BMX5_PRIPA</name>
<evidence type="ECO:0000313" key="10">
    <source>
        <dbReference type="EnsemblMetazoa" id="PPA11054.1"/>
    </source>
</evidence>